<dbReference type="GO" id="GO:0016020">
    <property type="term" value="C:membrane"/>
    <property type="evidence" value="ECO:0007669"/>
    <property type="project" value="TreeGrafter"/>
</dbReference>
<gene>
    <name evidence="3" type="ORF">BAGA_20050</name>
</gene>
<evidence type="ECO:0000313" key="3">
    <source>
        <dbReference type="EMBL" id="KEK22324.1"/>
    </source>
</evidence>
<dbReference type="GO" id="GO:0016787">
    <property type="term" value="F:hydrolase activity"/>
    <property type="evidence" value="ECO:0007669"/>
    <property type="project" value="UniProtKB-KW"/>
</dbReference>
<protein>
    <recommendedName>
        <fullName evidence="2">AB hydrolase-1 domain-containing protein</fullName>
    </recommendedName>
</protein>
<accession>A0A073K4U3</accession>
<evidence type="ECO:0000313" key="4">
    <source>
        <dbReference type="Proteomes" id="UP000027778"/>
    </source>
</evidence>
<evidence type="ECO:0000256" key="1">
    <source>
        <dbReference type="ARBA" id="ARBA00022801"/>
    </source>
</evidence>
<keyword evidence="1" id="KW-0378">Hydrolase</keyword>
<keyword evidence="4" id="KW-1185">Reference proteome</keyword>
<name>A0A073K4U3_9BACI</name>
<dbReference type="Proteomes" id="UP000027778">
    <property type="component" value="Unassembled WGS sequence"/>
</dbReference>
<dbReference type="PANTHER" id="PTHR43798">
    <property type="entry name" value="MONOACYLGLYCEROL LIPASE"/>
    <property type="match status" value="1"/>
</dbReference>
<dbReference type="Gene3D" id="3.40.50.1820">
    <property type="entry name" value="alpha/beta hydrolase"/>
    <property type="match status" value="1"/>
</dbReference>
<dbReference type="PANTHER" id="PTHR43798:SF31">
    <property type="entry name" value="AB HYDROLASE SUPERFAMILY PROTEIN YCLE"/>
    <property type="match status" value="1"/>
</dbReference>
<dbReference type="STRING" id="574375.AZF08_25740"/>
<dbReference type="SUPFAM" id="SSF53474">
    <property type="entry name" value="alpha/beta-Hydrolases"/>
    <property type="match status" value="1"/>
</dbReference>
<dbReference type="AlphaFoldDB" id="A0A073K4U3"/>
<dbReference type="PRINTS" id="PR00111">
    <property type="entry name" value="ABHYDROLASE"/>
</dbReference>
<dbReference type="Pfam" id="PF00561">
    <property type="entry name" value="Abhydrolase_1"/>
    <property type="match status" value="1"/>
</dbReference>
<dbReference type="InterPro" id="IPR050266">
    <property type="entry name" value="AB_hydrolase_sf"/>
</dbReference>
<dbReference type="InterPro" id="IPR000073">
    <property type="entry name" value="AB_hydrolase_1"/>
</dbReference>
<dbReference type="EMBL" id="JOTM01000034">
    <property type="protein sequence ID" value="KEK22324.1"/>
    <property type="molecule type" value="Genomic_DNA"/>
</dbReference>
<dbReference type="eggNOG" id="COG0596">
    <property type="taxonomic scope" value="Bacteria"/>
</dbReference>
<sequence length="262" mass="29756">MPYLRTKDGIKIFYESYGKGRPLIFIHGLGASSSMYKPQVEYFKNFFEVILIDLRGNGNSGKLDCHFESVLEMQTNDIKEILNLLKIEAAIFVGVSYGGVLIQKLAITYPETVKALVIVDSFCDTSIDSFQKLLAMIGANQTWVINFPKKWLAQLTKASYKRWALASTEMESVMFNMRKHEAKIQRKAINKIKFNKHLSIIEAPTLCLVGDHTKLGVQMMKQVANLIKNSEIQVINDSFDPSNLCQPHVFNKTVHNFISKVQ</sequence>
<proteinExistence type="predicted"/>
<comment type="caution">
    <text evidence="3">The sequence shown here is derived from an EMBL/GenBank/DDBJ whole genome shotgun (WGS) entry which is preliminary data.</text>
</comment>
<dbReference type="OrthoDB" id="9805423at2"/>
<reference evidence="3 4" key="1">
    <citation type="submission" date="2014-06" db="EMBL/GenBank/DDBJ databases">
        <title>Draft genome sequence of Bacillus gaemokensis JCM 15801 (MCCC 1A00707).</title>
        <authorList>
            <person name="Lai Q."/>
            <person name="Liu Y."/>
            <person name="Shao Z."/>
        </authorList>
    </citation>
    <scope>NUCLEOTIDE SEQUENCE [LARGE SCALE GENOMIC DNA]</scope>
    <source>
        <strain evidence="3 4">JCM 15801</strain>
    </source>
</reference>
<evidence type="ECO:0000259" key="2">
    <source>
        <dbReference type="Pfam" id="PF00561"/>
    </source>
</evidence>
<dbReference type="InterPro" id="IPR029058">
    <property type="entry name" value="AB_hydrolase_fold"/>
</dbReference>
<organism evidence="3 4">
    <name type="scientific">Bacillus gaemokensis</name>
    <dbReference type="NCBI Taxonomy" id="574375"/>
    <lineage>
        <taxon>Bacteria</taxon>
        <taxon>Bacillati</taxon>
        <taxon>Bacillota</taxon>
        <taxon>Bacilli</taxon>
        <taxon>Bacillales</taxon>
        <taxon>Bacillaceae</taxon>
        <taxon>Bacillus</taxon>
        <taxon>Bacillus cereus group</taxon>
    </lineage>
</organism>
<feature type="domain" description="AB hydrolase-1" evidence="2">
    <location>
        <begin position="22"/>
        <end position="237"/>
    </location>
</feature>
<dbReference type="RefSeq" id="WP_051725919.1">
    <property type="nucleotide sequence ID" value="NZ_JOTM01000034.1"/>
</dbReference>